<accession>A0A1M5LGB0</accession>
<name>A0A1M5LGB0_9BACT</name>
<protein>
    <recommendedName>
        <fullName evidence="4">DUF4369 domain-containing protein</fullName>
    </recommendedName>
</protein>
<feature type="signal peptide" evidence="1">
    <location>
        <begin position="1"/>
        <end position="25"/>
    </location>
</feature>
<sequence>MEVFLECMKNTLLLAFLLTCLPAVAQKQPQLTILTFSGDVTIGGQPVVAGQLVYDDSKNLLVNGKESYANILTETGYARKLGSGSYPPVSLNSESAKAKPKRSSSVYYHPSPIAILTAPEAPHKKVFGDSVFLLWKVNYSSKPELPFRISLLTMFDDPLFDTTTQVSFCALNVGPFLLRDNAIVIQVKSSTERAVQGAGKMDEAMRLRIQNDLQLLVANTETERAIARVAIFEINDLIYDVTYGLYKLRMAEKAAGVPIVSNYYQRLLKKYGMETL</sequence>
<gene>
    <name evidence="2" type="ORF">SAMN04488109_1191</name>
</gene>
<evidence type="ECO:0008006" key="4">
    <source>
        <dbReference type="Google" id="ProtNLM"/>
    </source>
</evidence>
<keyword evidence="3" id="KW-1185">Reference proteome</keyword>
<dbReference type="EMBL" id="FQWQ01000001">
    <property type="protein sequence ID" value="SHG63980.1"/>
    <property type="molecule type" value="Genomic_DNA"/>
</dbReference>
<dbReference type="AlphaFoldDB" id="A0A1M5LGB0"/>
<evidence type="ECO:0000256" key="1">
    <source>
        <dbReference type="SAM" id="SignalP"/>
    </source>
</evidence>
<dbReference type="Proteomes" id="UP000184212">
    <property type="component" value="Unassembled WGS sequence"/>
</dbReference>
<reference evidence="2 3" key="1">
    <citation type="submission" date="2016-11" db="EMBL/GenBank/DDBJ databases">
        <authorList>
            <person name="Jaros S."/>
            <person name="Januszkiewicz K."/>
            <person name="Wedrychowicz H."/>
        </authorList>
    </citation>
    <scope>NUCLEOTIDE SEQUENCE [LARGE SCALE GENOMIC DNA]</scope>
    <source>
        <strain evidence="2 3">DSM 24574</strain>
    </source>
</reference>
<proteinExistence type="predicted"/>
<feature type="chain" id="PRO_5009912042" description="DUF4369 domain-containing protein" evidence="1">
    <location>
        <begin position="26"/>
        <end position="276"/>
    </location>
</feature>
<organism evidence="2 3">
    <name type="scientific">Chryseolinea serpens</name>
    <dbReference type="NCBI Taxonomy" id="947013"/>
    <lineage>
        <taxon>Bacteria</taxon>
        <taxon>Pseudomonadati</taxon>
        <taxon>Bacteroidota</taxon>
        <taxon>Cytophagia</taxon>
        <taxon>Cytophagales</taxon>
        <taxon>Fulvivirgaceae</taxon>
        <taxon>Chryseolinea</taxon>
    </lineage>
</organism>
<evidence type="ECO:0000313" key="2">
    <source>
        <dbReference type="EMBL" id="SHG63980.1"/>
    </source>
</evidence>
<evidence type="ECO:0000313" key="3">
    <source>
        <dbReference type="Proteomes" id="UP000184212"/>
    </source>
</evidence>
<keyword evidence="1" id="KW-0732">Signal</keyword>